<dbReference type="Proteomes" id="UP001162992">
    <property type="component" value="Chromosome 5"/>
</dbReference>
<evidence type="ECO:0000313" key="2">
    <source>
        <dbReference type="Proteomes" id="UP001162992"/>
    </source>
</evidence>
<keyword evidence="2" id="KW-1185">Reference proteome</keyword>
<comment type="caution">
    <text evidence="1">The sequence shown here is derived from an EMBL/GenBank/DDBJ whole genome shotgun (WGS) entry which is preliminary data.</text>
</comment>
<evidence type="ECO:0000313" key="1">
    <source>
        <dbReference type="EMBL" id="KAJ7556106.1"/>
    </source>
</evidence>
<reference evidence="2" key="1">
    <citation type="journal article" date="2024" name="Proc. Natl. Acad. Sci. U.S.A.">
        <title>Extraordinary preservation of gene collinearity over three hundred million years revealed in homosporous lycophytes.</title>
        <authorList>
            <person name="Li C."/>
            <person name="Wickell D."/>
            <person name="Kuo L.Y."/>
            <person name="Chen X."/>
            <person name="Nie B."/>
            <person name="Liao X."/>
            <person name="Peng D."/>
            <person name="Ji J."/>
            <person name="Jenkins J."/>
            <person name="Williams M."/>
            <person name="Shu S."/>
            <person name="Plott C."/>
            <person name="Barry K."/>
            <person name="Rajasekar S."/>
            <person name="Grimwood J."/>
            <person name="Han X."/>
            <person name="Sun S."/>
            <person name="Hou Z."/>
            <person name="He W."/>
            <person name="Dai G."/>
            <person name="Sun C."/>
            <person name="Schmutz J."/>
            <person name="Leebens-Mack J.H."/>
            <person name="Li F.W."/>
            <person name="Wang L."/>
        </authorList>
    </citation>
    <scope>NUCLEOTIDE SEQUENCE [LARGE SCALE GENOMIC DNA]</scope>
    <source>
        <strain evidence="2">cv. PW_Plant_1</strain>
    </source>
</reference>
<organism evidence="1 2">
    <name type="scientific">Diphasiastrum complanatum</name>
    <name type="common">Issler's clubmoss</name>
    <name type="synonym">Lycopodium complanatum</name>
    <dbReference type="NCBI Taxonomy" id="34168"/>
    <lineage>
        <taxon>Eukaryota</taxon>
        <taxon>Viridiplantae</taxon>
        <taxon>Streptophyta</taxon>
        <taxon>Embryophyta</taxon>
        <taxon>Tracheophyta</taxon>
        <taxon>Lycopodiopsida</taxon>
        <taxon>Lycopodiales</taxon>
        <taxon>Lycopodiaceae</taxon>
        <taxon>Lycopodioideae</taxon>
        <taxon>Diphasiastrum</taxon>
    </lineage>
</organism>
<protein>
    <submittedName>
        <fullName evidence="1">Uncharacterized protein</fullName>
    </submittedName>
</protein>
<accession>A0ACC2DP67</accession>
<gene>
    <name evidence="1" type="ORF">O6H91_05G068700</name>
</gene>
<sequence>MDTTAAAELGMGVIGGGGGDGVGFWDSAAAAGGGGGAPAAEQDAWADDDVYGDPLSPPPLKAGPGGYQAGGGWGGGRAGGYGSDAEAAEHSRGFGYGHGRNTPSAHEPSLKRLKGFGGEPSNGGDGAALGFGGEVPGGSAAGYGAAGSVGFVPGSGMNSNSGGRGGAGLEHGNGPNSRSSPFQGGLGFGGGSGTQGGQNGGSGSGPMRGRSSTGSIFFKTKLCARFRAGNCPYNSNCNFAHGMEELRKPPPGWEDLVATQEAGGGCANHASASISNQSQGSGSTVTPEPQKFHRSRPCKKYFADGTCPYGERCNFSHEDPVFQQRQARESADMNVTPPSSSGGGGGSGSASGGPMPRPPNWKTRICNKWETTGHCPFGDKCHFAHGAAELQKYGGGSIDSPSSGGLHSEVKGTSKAALDAMSPVPFGLEGHSSGTHQRHSSGGHGSQHRPSHNNGAGSKLFKGWKGPTEISTVYGDWIEDEEWSHDNGTSGNATLNVRSLPQNNSRVNEYSASKKEERFFHDQHNQQQQHEQPQGNLVVYKSDGHDVNSQRHTLGQNGSHKPFRDGTNNGHGQVSQKESDYRGSGVLHDTLYNGSQGWVVEV</sequence>
<name>A0ACC2DP67_DIPCM</name>
<dbReference type="EMBL" id="CM055096">
    <property type="protein sequence ID" value="KAJ7556106.1"/>
    <property type="molecule type" value="Genomic_DNA"/>
</dbReference>
<proteinExistence type="predicted"/>